<proteinExistence type="predicted"/>
<dbReference type="AlphaFoldDB" id="A0A5J5EG35"/>
<dbReference type="EMBL" id="VXIS01000373">
    <property type="protein sequence ID" value="KAA8894033.1"/>
    <property type="molecule type" value="Genomic_DNA"/>
</dbReference>
<protein>
    <submittedName>
        <fullName evidence="1">Uncharacterized protein</fullName>
    </submittedName>
</protein>
<dbReference type="InParanoid" id="A0A5J5EG35"/>
<name>A0A5J5EG35_9PEZI</name>
<keyword evidence="2" id="KW-1185">Reference proteome</keyword>
<comment type="caution">
    <text evidence="1">The sequence shown here is derived from an EMBL/GenBank/DDBJ whole genome shotgun (WGS) entry which is preliminary data.</text>
</comment>
<sequence>MLAPLQLLQGLLSPRSPILRHCIIPVLALLVQRQRAYKLLNTAFERALLTVDVDPELAEVAKQKLYEQEAHVELIKRRELFLEELTFVVEVLKLLAHVVSKLFEHVALKNRWRRELVHDAVARSERCGVPVRSIVLFDVIPICVPSDGQL</sequence>
<evidence type="ECO:0000313" key="2">
    <source>
        <dbReference type="Proteomes" id="UP000326924"/>
    </source>
</evidence>
<accession>A0A5J5EG35</accession>
<dbReference type="Proteomes" id="UP000326924">
    <property type="component" value="Unassembled WGS sequence"/>
</dbReference>
<reference evidence="1 2" key="1">
    <citation type="submission" date="2019-09" db="EMBL/GenBank/DDBJ databases">
        <title>Draft genome of the ectomycorrhizal ascomycete Sphaerosporella brunnea.</title>
        <authorList>
            <consortium name="DOE Joint Genome Institute"/>
            <person name="Benucci G.M."/>
            <person name="Marozzi G."/>
            <person name="Antonielli L."/>
            <person name="Sanchez S."/>
            <person name="Marco P."/>
            <person name="Wang X."/>
            <person name="Falini L.B."/>
            <person name="Barry K."/>
            <person name="Haridas S."/>
            <person name="Lipzen A."/>
            <person name="Labutti K."/>
            <person name="Grigoriev I.V."/>
            <person name="Murat C."/>
            <person name="Martin F."/>
            <person name="Albertini E."/>
            <person name="Donnini D."/>
            <person name="Bonito G."/>
        </authorList>
    </citation>
    <scope>NUCLEOTIDE SEQUENCE [LARGE SCALE GENOMIC DNA]</scope>
    <source>
        <strain evidence="1 2">Sb_GMNB300</strain>
    </source>
</reference>
<organism evidence="1 2">
    <name type="scientific">Sphaerosporella brunnea</name>
    <dbReference type="NCBI Taxonomy" id="1250544"/>
    <lineage>
        <taxon>Eukaryota</taxon>
        <taxon>Fungi</taxon>
        <taxon>Dikarya</taxon>
        <taxon>Ascomycota</taxon>
        <taxon>Pezizomycotina</taxon>
        <taxon>Pezizomycetes</taxon>
        <taxon>Pezizales</taxon>
        <taxon>Pyronemataceae</taxon>
        <taxon>Sphaerosporella</taxon>
    </lineage>
</organism>
<evidence type="ECO:0000313" key="1">
    <source>
        <dbReference type="EMBL" id="KAA8894033.1"/>
    </source>
</evidence>
<gene>
    <name evidence="1" type="ORF">FN846DRAFT_895444</name>
</gene>